<feature type="transmembrane region" description="Helical" evidence="6">
    <location>
        <begin position="90"/>
        <end position="115"/>
    </location>
</feature>
<keyword evidence="4 6" id="KW-1133">Transmembrane helix</keyword>
<keyword evidence="3 6" id="KW-0812">Transmembrane</keyword>
<keyword evidence="5 6" id="KW-0472">Membrane</keyword>
<dbReference type="Proteomes" id="UP000247973">
    <property type="component" value="Unassembled WGS sequence"/>
</dbReference>
<sequence>MNRMFLKPLRKALSDEKSGGVVLIICTIVSLIIANSAFKEQYLHFWHIPFAGLSLELWINDGLMAIFFLMIGLELKREVAVGEFSRPRNAILPVAAALGGMIVPVAFFLLFNLGLPTQSGVGIPMATDIAFALGVLSLLGKRVPTSLKVFLMALAVVDDLGAIMVIAIFYTKDLMLLDLSVALGIFAFLAVLNRFKVHSLIPYFIGGAAMWYFMLQSGVHATIAGVLLALVIPSADRKDGRSPSFMVMHKLHLPVTFIILPVFALANTAVTISSDWHTLFAEPISLGILSGLLLGKPIGITLASLIVIVAKLSKLPTGVNWYNMIGAGLLGGIGFTMSIFITLLAFDDQEIINTSKIVILTSSLLAGVLGYICLHMTLKKS</sequence>
<dbReference type="NCBIfam" id="NF007111">
    <property type="entry name" value="PRK09560.1"/>
    <property type="match status" value="1"/>
</dbReference>
<dbReference type="HAMAP" id="MF_01844">
    <property type="entry name" value="NhaA"/>
    <property type="match status" value="1"/>
</dbReference>
<comment type="subcellular location">
    <subcellularLocation>
        <location evidence="1">Cell inner membrane</location>
        <topology evidence="1">Multi-pass membrane protein</topology>
    </subcellularLocation>
    <subcellularLocation>
        <location evidence="6">Cell membrane</location>
        <topology evidence="6">Multi-pass membrane protein</topology>
    </subcellularLocation>
</comment>
<evidence type="ECO:0000256" key="4">
    <source>
        <dbReference type="ARBA" id="ARBA00022989"/>
    </source>
</evidence>
<proteinExistence type="inferred from homology"/>
<dbReference type="GO" id="GO:0006885">
    <property type="term" value="P:regulation of pH"/>
    <property type="evidence" value="ECO:0007669"/>
    <property type="project" value="UniProtKB-UniRule"/>
</dbReference>
<comment type="similarity">
    <text evidence="6">Belongs to the NhaA Na(+)/H(+) (TC 2.A.33) antiporter family.</text>
</comment>
<dbReference type="InterPro" id="IPR004670">
    <property type="entry name" value="NhaA"/>
</dbReference>
<evidence type="ECO:0000313" key="8">
    <source>
        <dbReference type="Proteomes" id="UP000247973"/>
    </source>
</evidence>
<keyword evidence="6" id="KW-0739">Sodium transport</keyword>
<organism evidence="7 8">
    <name type="scientific">Dysgonomonas alginatilytica</name>
    <dbReference type="NCBI Taxonomy" id="1605892"/>
    <lineage>
        <taxon>Bacteria</taxon>
        <taxon>Pseudomonadati</taxon>
        <taxon>Bacteroidota</taxon>
        <taxon>Bacteroidia</taxon>
        <taxon>Bacteroidales</taxon>
        <taxon>Dysgonomonadaceae</taxon>
        <taxon>Dysgonomonas</taxon>
    </lineage>
</organism>
<dbReference type="Pfam" id="PF06965">
    <property type="entry name" value="Na_H_antiport_1"/>
    <property type="match status" value="1"/>
</dbReference>
<dbReference type="EMBL" id="QICL01000003">
    <property type="protein sequence ID" value="PXV67550.1"/>
    <property type="molecule type" value="Genomic_DNA"/>
</dbReference>
<dbReference type="RefSeq" id="WP_245904007.1">
    <property type="nucleotide sequence ID" value="NZ_QICL01000003.1"/>
</dbReference>
<dbReference type="AlphaFoldDB" id="A0A2V3PUI2"/>
<feature type="transmembrane region" description="Helical" evidence="6">
    <location>
        <begin position="357"/>
        <end position="378"/>
    </location>
</feature>
<evidence type="ECO:0000256" key="1">
    <source>
        <dbReference type="ARBA" id="ARBA00004429"/>
    </source>
</evidence>
<evidence type="ECO:0000313" key="7">
    <source>
        <dbReference type="EMBL" id="PXV67550.1"/>
    </source>
</evidence>
<keyword evidence="6" id="KW-0915">Sodium</keyword>
<evidence type="ECO:0000256" key="5">
    <source>
        <dbReference type="ARBA" id="ARBA00023136"/>
    </source>
</evidence>
<dbReference type="PANTHER" id="PTHR30341">
    <property type="entry name" value="SODIUM ION/PROTON ANTIPORTER NHAA-RELATED"/>
    <property type="match status" value="1"/>
</dbReference>
<evidence type="ECO:0000256" key="2">
    <source>
        <dbReference type="ARBA" id="ARBA00022475"/>
    </source>
</evidence>
<comment type="catalytic activity">
    <reaction evidence="6">
        <text>Na(+)(in) + 2 H(+)(out) = Na(+)(out) + 2 H(+)(in)</text>
        <dbReference type="Rhea" id="RHEA:29251"/>
        <dbReference type="ChEBI" id="CHEBI:15378"/>
        <dbReference type="ChEBI" id="CHEBI:29101"/>
    </reaction>
</comment>
<dbReference type="NCBIfam" id="NF007112">
    <property type="entry name" value="PRK09561.1"/>
    <property type="match status" value="1"/>
</dbReference>
<feature type="transmembrane region" description="Helical" evidence="6">
    <location>
        <begin position="284"/>
        <end position="309"/>
    </location>
</feature>
<accession>A0A2V3PUI2</accession>
<keyword evidence="6" id="KW-0406">Ion transport</keyword>
<keyword evidence="6" id="KW-0050">Antiport</keyword>
<feature type="transmembrane region" description="Helical" evidence="6">
    <location>
        <begin position="44"/>
        <end position="69"/>
    </location>
</feature>
<comment type="function">
    <text evidence="6">Na(+)/H(+) antiporter that extrudes sodium in exchange for external protons.</text>
</comment>
<reference evidence="7 8" key="1">
    <citation type="submission" date="2018-03" db="EMBL/GenBank/DDBJ databases">
        <title>Genomic Encyclopedia of Archaeal and Bacterial Type Strains, Phase II (KMG-II): from individual species to whole genera.</title>
        <authorList>
            <person name="Goeker M."/>
        </authorList>
    </citation>
    <scope>NUCLEOTIDE SEQUENCE [LARGE SCALE GENOMIC DNA]</scope>
    <source>
        <strain evidence="7 8">DSM 100214</strain>
    </source>
</reference>
<name>A0A2V3PUI2_9BACT</name>
<dbReference type="Gene3D" id="1.20.1530.10">
    <property type="entry name" value="Na+/H+ antiporter like domain"/>
    <property type="match status" value="1"/>
</dbReference>
<keyword evidence="2 6" id="KW-1003">Cell membrane</keyword>
<dbReference type="GO" id="GO:0015385">
    <property type="term" value="F:sodium:proton antiporter activity"/>
    <property type="evidence" value="ECO:0007669"/>
    <property type="project" value="UniProtKB-UniRule"/>
</dbReference>
<keyword evidence="8" id="KW-1185">Reference proteome</keyword>
<dbReference type="PANTHER" id="PTHR30341:SF0">
    <property type="entry name" value="NA(+)_H(+) ANTIPORTER NHAA"/>
    <property type="match status" value="1"/>
</dbReference>
<evidence type="ECO:0000256" key="6">
    <source>
        <dbReference type="HAMAP-Rule" id="MF_01844"/>
    </source>
</evidence>
<evidence type="ECO:0000256" key="3">
    <source>
        <dbReference type="ARBA" id="ARBA00022692"/>
    </source>
</evidence>
<feature type="transmembrane region" description="Helical" evidence="6">
    <location>
        <begin position="204"/>
        <end position="231"/>
    </location>
</feature>
<feature type="transmembrane region" description="Helical" evidence="6">
    <location>
        <begin position="251"/>
        <end position="272"/>
    </location>
</feature>
<feature type="transmembrane region" description="Helical" evidence="6">
    <location>
        <begin position="321"/>
        <end position="345"/>
    </location>
</feature>
<feature type="transmembrane region" description="Helical" evidence="6">
    <location>
        <begin position="149"/>
        <end position="169"/>
    </location>
</feature>
<dbReference type="InterPro" id="IPR023171">
    <property type="entry name" value="Na/H_antiporter_dom_sf"/>
</dbReference>
<dbReference type="NCBIfam" id="TIGR00773">
    <property type="entry name" value="NhaA"/>
    <property type="match status" value="1"/>
</dbReference>
<feature type="transmembrane region" description="Helical" evidence="6">
    <location>
        <begin position="21"/>
        <end position="38"/>
    </location>
</feature>
<dbReference type="GO" id="GO:0005886">
    <property type="term" value="C:plasma membrane"/>
    <property type="evidence" value="ECO:0007669"/>
    <property type="project" value="UniProtKB-SubCell"/>
</dbReference>
<comment type="caution">
    <text evidence="7">The sequence shown here is derived from an EMBL/GenBank/DDBJ whole genome shotgun (WGS) entry which is preliminary data.</text>
</comment>
<feature type="transmembrane region" description="Helical" evidence="6">
    <location>
        <begin position="175"/>
        <end position="192"/>
    </location>
</feature>
<protein>
    <recommendedName>
        <fullName evidence="6">Na(+)/H(+) antiporter NhaA</fullName>
    </recommendedName>
    <alternativeName>
        <fullName evidence="6">Sodium/proton antiporter NhaA</fullName>
    </alternativeName>
</protein>
<feature type="transmembrane region" description="Helical" evidence="6">
    <location>
        <begin position="121"/>
        <end position="140"/>
    </location>
</feature>
<gene>
    <name evidence="6" type="primary">nhaA</name>
    <name evidence="7" type="ORF">CLV62_103223</name>
</gene>
<keyword evidence="6" id="KW-0813">Transport</keyword>